<keyword evidence="2" id="KW-1133">Transmembrane helix</keyword>
<accession>A0ABU6F6Y1</accession>
<reference evidence="4 5" key="1">
    <citation type="submission" date="2022-10" db="EMBL/GenBank/DDBJ databases">
        <authorList>
            <person name="Xie J."/>
            <person name="Shen N."/>
        </authorList>
    </citation>
    <scope>NUCLEOTIDE SEQUENCE [LARGE SCALE GENOMIC DNA]</scope>
    <source>
        <strain evidence="4 5">YIM65594</strain>
    </source>
</reference>
<evidence type="ECO:0000313" key="4">
    <source>
        <dbReference type="EMBL" id="MEB8338577.1"/>
    </source>
</evidence>
<evidence type="ECO:0000259" key="3">
    <source>
        <dbReference type="Pfam" id="PF10756"/>
    </source>
</evidence>
<keyword evidence="2" id="KW-0812">Transmembrane</keyword>
<keyword evidence="5" id="KW-1185">Reference proteome</keyword>
<protein>
    <submittedName>
        <fullName evidence="4">PH domain-containing protein</fullName>
    </submittedName>
</protein>
<dbReference type="EMBL" id="JAOZYC010000098">
    <property type="protein sequence ID" value="MEB8338577.1"/>
    <property type="molecule type" value="Genomic_DNA"/>
</dbReference>
<organism evidence="4 5">
    <name type="scientific">Streptomyces endophyticus</name>
    <dbReference type="NCBI Taxonomy" id="714166"/>
    <lineage>
        <taxon>Bacteria</taxon>
        <taxon>Bacillati</taxon>
        <taxon>Actinomycetota</taxon>
        <taxon>Actinomycetes</taxon>
        <taxon>Kitasatosporales</taxon>
        <taxon>Streptomycetaceae</taxon>
        <taxon>Streptomyces</taxon>
    </lineage>
</organism>
<dbReference type="RefSeq" id="WP_326016372.1">
    <property type="nucleotide sequence ID" value="NZ_JAOZYC010000098.1"/>
</dbReference>
<comment type="caution">
    <text evidence="4">The sequence shown here is derived from an EMBL/GenBank/DDBJ whole genome shotgun (WGS) entry which is preliminary data.</text>
</comment>
<gene>
    <name evidence="4" type="ORF">OKJ99_13840</name>
</gene>
<feature type="transmembrane region" description="Helical" evidence="2">
    <location>
        <begin position="49"/>
        <end position="71"/>
    </location>
</feature>
<feature type="domain" description="Low molecular weight protein antigen 6 PH" evidence="3">
    <location>
        <begin position="68"/>
        <end position="141"/>
    </location>
</feature>
<evidence type="ECO:0000313" key="5">
    <source>
        <dbReference type="Proteomes" id="UP001354931"/>
    </source>
</evidence>
<evidence type="ECO:0000256" key="2">
    <source>
        <dbReference type="SAM" id="Phobius"/>
    </source>
</evidence>
<keyword evidence="2" id="KW-0472">Membrane</keyword>
<dbReference type="Pfam" id="PF10756">
    <property type="entry name" value="bPH_6"/>
    <property type="match status" value="1"/>
</dbReference>
<feature type="region of interest" description="Disordered" evidence="1">
    <location>
        <begin position="131"/>
        <end position="159"/>
    </location>
</feature>
<feature type="transmembrane region" description="Helical" evidence="2">
    <location>
        <begin position="185"/>
        <end position="206"/>
    </location>
</feature>
<evidence type="ECO:0000256" key="1">
    <source>
        <dbReference type="SAM" id="MobiDB-lite"/>
    </source>
</evidence>
<name>A0ABU6F6Y1_9ACTN</name>
<feature type="transmembrane region" description="Helical" evidence="2">
    <location>
        <begin position="20"/>
        <end position="37"/>
    </location>
</feature>
<proteinExistence type="predicted"/>
<sequence length="207" mass="22172">MTSSQTTPPQVHDRSYRSAAGIAGGVVLILIGAWLGADAVVNGVGRTPWTVLAVLLLVVPLVVAFTIRPAVFGNEERLRVRNPFRDITLPWSAVSGFKSGYSNEVFDQAGTKYQLWSIPVSLRGRRKAQRQQLRAAKGGRTATGAAGLPVTEPRSPGDQAMDELRDLHETHAKAETPQSATKIRWAYEILAPALAGAVLLVALLALG</sequence>
<dbReference type="Proteomes" id="UP001354931">
    <property type="component" value="Unassembled WGS sequence"/>
</dbReference>
<dbReference type="InterPro" id="IPR019692">
    <property type="entry name" value="CFP-6_PH"/>
</dbReference>
<feature type="compositionally biased region" description="Low complexity" evidence="1">
    <location>
        <begin position="131"/>
        <end position="147"/>
    </location>
</feature>